<dbReference type="EMBL" id="CP003659">
    <property type="protein sequence ID" value="AFZ57766.1"/>
    <property type="molecule type" value="Genomic_DNA"/>
</dbReference>
<gene>
    <name evidence="4" type="ordered locus">Anacy_2310</name>
</gene>
<reference evidence="5" key="1">
    <citation type="journal article" date="2013" name="Proc. Natl. Acad. Sci. U.S.A.">
        <title>Improving the coverage of the cyanobacterial phylum using diversity-driven genome sequencing.</title>
        <authorList>
            <person name="Shih P.M."/>
            <person name="Wu D."/>
            <person name="Latifi A."/>
            <person name="Axen S.D."/>
            <person name="Fewer D.P."/>
            <person name="Talla E."/>
            <person name="Calteau A."/>
            <person name="Cai F."/>
            <person name="Tandeau de Marsac N."/>
            <person name="Rippka R."/>
            <person name="Herdman M."/>
            <person name="Sivonen K."/>
            <person name="Coursin T."/>
            <person name="Laurent T."/>
            <person name="Goodwin L."/>
            <person name="Nolan M."/>
            <person name="Davenport K.W."/>
            <person name="Han C.S."/>
            <person name="Rubin E.M."/>
            <person name="Eisen J.A."/>
            <person name="Woyke T."/>
            <person name="Gugger M."/>
            <person name="Kerfeld C.A."/>
        </authorList>
    </citation>
    <scope>NUCLEOTIDE SEQUENCE [LARGE SCALE GENOMIC DNA]</scope>
    <source>
        <strain evidence="5">ATCC 27899 / PCC 7122</strain>
    </source>
</reference>
<dbReference type="PANTHER" id="PTHR33495">
    <property type="entry name" value="ANTI-SIGMA FACTOR ANTAGONIST TM_1081-RELATED-RELATED"/>
    <property type="match status" value="1"/>
</dbReference>
<dbReference type="Proteomes" id="UP000010474">
    <property type="component" value="Chromosome"/>
</dbReference>
<evidence type="ECO:0000256" key="2">
    <source>
        <dbReference type="RuleBase" id="RU003749"/>
    </source>
</evidence>
<proteinExistence type="inferred from homology"/>
<dbReference type="Pfam" id="PF01740">
    <property type="entry name" value="STAS"/>
    <property type="match status" value="1"/>
</dbReference>
<evidence type="ECO:0000256" key="1">
    <source>
        <dbReference type="ARBA" id="ARBA00009013"/>
    </source>
</evidence>
<organism evidence="4 5">
    <name type="scientific">Anabaena cylindrica (strain ATCC 27899 / PCC 7122)</name>
    <dbReference type="NCBI Taxonomy" id="272123"/>
    <lineage>
        <taxon>Bacteria</taxon>
        <taxon>Bacillati</taxon>
        <taxon>Cyanobacteriota</taxon>
        <taxon>Cyanophyceae</taxon>
        <taxon>Nostocales</taxon>
        <taxon>Nostocaceae</taxon>
        <taxon>Anabaena</taxon>
    </lineage>
</organism>
<dbReference type="GO" id="GO:0043856">
    <property type="term" value="F:anti-sigma factor antagonist activity"/>
    <property type="evidence" value="ECO:0007669"/>
    <property type="project" value="InterPro"/>
</dbReference>
<dbReference type="InterPro" id="IPR036513">
    <property type="entry name" value="STAS_dom_sf"/>
</dbReference>
<dbReference type="NCBIfam" id="TIGR00377">
    <property type="entry name" value="ant_ant_sig"/>
    <property type="match status" value="1"/>
</dbReference>
<dbReference type="HOGENOM" id="CLU_115403_3_1_3"/>
<dbReference type="CDD" id="cd07043">
    <property type="entry name" value="STAS_anti-anti-sigma_factors"/>
    <property type="match status" value="1"/>
</dbReference>
<feature type="domain" description="STAS" evidence="3">
    <location>
        <begin position="3"/>
        <end position="112"/>
    </location>
</feature>
<evidence type="ECO:0000313" key="5">
    <source>
        <dbReference type="Proteomes" id="UP000010474"/>
    </source>
</evidence>
<dbReference type="PANTHER" id="PTHR33495:SF14">
    <property type="entry name" value="ANTI-SIGMA FACTOR ANTAGONIST"/>
    <property type="match status" value="1"/>
</dbReference>
<keyword evidence="5" id="KW-1185">Reference proteome</keyword>
<dbReference type="STRING" id="272123.Anacy_2310"/>
<dbReference type="KEGG" id="acy:Anacy_2310"/>
<dbReference type="AlphaFoldDB" id="K9ZF08"/>
<dbReference type="OrthoDB" id="9794628at2"/>
<dbReference type="SUPFAM" id="SSF52091">
    <property type="entry name" value="SpoIIaa-like"/>
    <property type="match status" value="1"/>
</dbReference>
<evidence type="ECO:0000313" key="4">
    <source>
        <dbReference type="EMBL" id="AFZ57766.1"/>
    </source>
</evidence>
<dbReference type="InterPro" id="IPR003658">
    <property type="entry name" value="Anti-sigma_ant"/>
</dbReference>
<protein>
    <recommendedName>
        <fullName evidence="2">Anti-sigma factor antagonist</fullName>
    </recommendedName>
</protein>
<dbReference type="PROSITE" id="PS50801">
    <property type="entry name" value="STAS"/>
    <property type="match status" value="1"/>
</dbReference>
<evidence type="ECO:0000259" key="3">
    <source>
        <dbReference type="PROSITE" id="PS50801"/>
    </source>
</evidence>
<name>K9ZF08_ANACC</name>
<dbReference type="Gene3D" id="3.30.750.24">
    <property type="entry name" value="STAS domain"/>
    <property type="match status" value="1"/>
</dbReference>
<comment type="similarity">
    <text evidence="1 2">Belongs to the anti-sigma-factor antagonist family.</text>
</comment>
<dbReference type="eggNOG" id="COG1366">
    <property type="taxonomic scope" value="Bacteria"/>
</dbReference>
<dbReference type="PATRIC" id="fig|272123.3.peg.2516"/>
<accession>K9ZF08</accession>
<dbReference type="InterPro" id="IPR002645">
    <property type="entry name" value="STAS_dom"/>
</dbReference>
<dbReference type="RefSeq" id="WP_015214402.1">
    <property type="nucleotide sequence ID" value="NC_019771.1"/>
</dbReference>
<sequence>MAFNATLETSDDIAKITLSGELDASTASELKAKVEEAAAQNPKSLVLMMADLEYMASAGLRVLIFAKQKMGAVDIYIVGAQKDTVLETIIKTGFHHSVILLDEYDENKIGKA</sequence>